<accession>A0AAD0S8T0</accession>
<dbReference type="EMBL" id="CP022759">
    <property type="protein sequence ID" value="AXV83201.1"/>
    <property type="molecule type" value="Genomic_DNA"/>
</dbReference>
<dbReference type="Proteomes" id="UP000261758">
    <property type="component" value="Chromosome"/>
</dbReference>
<name>A0AAD0S8T0_RALSL</name>
<proteinExistence type="predicted"/>
<sequence length="73" mass="7989">MQQAPHRGRQSMAICSGRLGAEPLLCTSTSETHAAGRFPCRLTRPPLRAYINDRKVSYPRVSGEACPPTPLPQ</sequence>
<evidence type="ECO:0000313" key="1">
    <source>
        <dbReference type="EMBL" id="AXV83201.1"/>
    </source>
</evidence>
<gene>
    <name evidence="1" type="ORF">CJO77_13220</name>
</gene>
<dbReference type="AlphaFoldDB" id="A0AAD0S8T0"/>
<protein>
    <submittedName>
        <fullName evidence="1">Uncharacterized protein</fullName>
    </submittedName>
</protein>
<reference evidence="1 2" key="1">
    <citation type="submission" date="2017-08" db="EMBL/GenBank/DDBJ databases">
        <title>Genome sequences of Ralstonia solanacearum Species Complex (RSSC) isolated from Potato bacterial wilts in Korea.</title>
        <authorList>
            <person name="Cho H."/>
            <person name="Song E.-S."/>
            <person name="Lee Y.K."/>
            <person name="Lee S."/>
            <person name="Lee S.-W."/>
            <person name="Jo A."/>
            <person name="Kim J.-G."/>
            <person name="Hwang I."/>
        </authorList>
    </citation>
    <scope>NUCLEOTIDE SEQUENCE [LARGE SCALE GENOMIC DNA]</scope>
    <source>
        <strain evidence="1 2">T98</strain>
    </source>
</reference>
<evidence type="ECO:0000313" key="2">
    <source>
        <dbReference type="Proteomes" id="UP000261758"/>
    </source>
</evidence>
<organism evidence="1 2">
    <name type="scientific">Ralstonia solanacearum</name>
    <name type="common">Pseudomonas solanacearum</name>
    <dbReference type="NCBI Taxonomy" id="305"/>
    <lineage>
        <taxon>Bacteria</taxon>
        <taxon>Pseudomonadati</taxon>
        <taxon>Pseudomonadota</taxon>
        <taxon>Betaproteobacteria</taxon>
        <taxon>Burkholderiales</taxon>
        <taxon>Burkholderiaceae</taxon>
        <taxon>Ralstonia</taxon>
        <taxon>Ralstonia solanacearum species complex</taxon>
    </lineage>
</organism>